<dbReference type="GO" id="GO:0003700">
    <property type="term" value="F:DNA-binding transcription factor activity"/>
    <property type="evidence" value="ECO:0007669"/>
    <property type="project" value="InterPro"/>
</dbReference>
<dbReference type="PROSITE" id="PS01124">
    <property type="entry name" value="HTH_ARAC_FAMILY_2"/>
    <property type="match status" value="1"/>
</dbReference>
<dbReference type="SUPFAM" id="SSF46689">
    <property type="entry name" value="Homeodomain-like"/>
    <property type="match status" value="1"/>
</dbReference>
<dbReference type="InterPro" id="IPR018060">
    <property type="entry name" value="HTH_AraC"/>
</dbReference>
<name>A0A243BBH4_BACTU</name>
<keyword evidence="1" id="KW-0805">Transcription regulation</keyword>
<gene>
    <name evidence="5" type="ORF">BK742_17815</name>
</gene>
<keyword evidence="3" id="KW-0804">Transcription</keyword>
<dbReference type="EMBL" id="NFDL01000068">
    <property type="protein sequence ID" value="OTY41796.1"/>
    <property type="molecule type" value="Genomic_DNA"/>
</dbReference>
<evidence type="ECO:0000256" key="3">
    <source>
        <dbReference type="ARBA" id="ARBA00023163"/>
    </source>
</evidence>
<evidence type="ECO:0000313" key="5">
    <source>
        <dbReference type="EMBL" id="OTY41796.1"/>
    </source>
</evidence>
<accession>A0A243BBH4</accession>
<dbReference type="SMART" id="SM00342">
    <property type="entry name" value="HTH_ARAC"/>
    <property type="match status" value="1"/>
</dbReference>
<dbReference type="InterPro" id="IPR018062">
    <property type="entry name" value="HTH_AraC-typ_CS"/>
</dbReference>
<evidence type="ECO:0000313" key="6">
    <source>
        <dbReference type="Proteomes" id="UP000195089"/>
    </source>
</evidence>
<feature type="domain" description="HTH araC/xylS-type" evidence="4">
    <location>
        <begin position="307"/>
        <end position="405"/>
    </location>
</feature>
<dbReference type="PROSITE" id="PS00041">
    <property type="entry name" value="HTH_ARAC_FAMILY_1"/>
    <property type="match status" value="1"/>
</dbReference>
<protein>
    <submittedName>
        <fullName evidence="5">AraC family transcriptional regulator</fullName>
    </submittedName>
</protein>
<reference evidence="5 6" key="1">
    <citation type="submission" date="2016-10" db="EMBL/GenBank/DDBJ databases">
        <title>Comparative genomics of Bacillus thuringiensis reveals a path to pathogens against multiple invertebrate hosts.</title>
        <authorList>
            <person name="Zheng J."/>
            <person name="Gao Q."/>
            <person name="Liu H."/>
            <person name="Peng D."/>
            <person name="Ruan L."/>
            <person name="Sun M."/>
        </authorList>
    </citation>
    <scope>NUCLEOTIDE SEQUENCE [LARGE SCALE GENOMIC DNA]</scope>
    <source>
        <strain evidence="5">BGSC 4BX1</strain>
    </source>
</reference>
<dbReference type="RefSeq" id="WP_088119876.1">
    <property type="nucleotide sequence ID" value="NZ_NFDL01000068.1"/>
</dbReference>
<dbReference type="Pfam" id="PF12833">
    <property type="entry name" value="HTH_18"/>
    <property type="match status" value="1"/>
</dbReference>
<dbReference type="Proteomes" id="UP000195089">
    <property type="component" value="Unassembled WGS sequence"/>
</dbReference>
<dbReference type="InterPro" id="IPR009057">
    <property type="entry name" value="Homeodomain-like_sf"/>
</dbReference>
<keyword evidence="2" id="KW-0238">DNA-binding</keyword>
<dbReference type="GO" id="GO:0043565">
    <property type="term" value="F:sequence-specific DNA binding"/>
    <property type="evidence" value="ECO:0007669"/>
    <property type="project" value="InterPro"/>
</dbReference>
<proteinExistence type="predicted"/>
<evidence type="ECO:0000256" key="1">
    <source>
        <dbReference type="ARBA" id="ARBA00023015"/>
    </source>
</evidence>
<dbReference type="PANTHER" id="PTHR43280">
    <property type="entry name" value="ARAC-FAMILY TRANSCRIPTIONAL REGULATOR"/>
    <property type="match status" value="1"/>
</dbReference>
<sequence>MHTDTDIKYLSYLIHQSFSVPVRFISEDYKISFEYSSIDIHNPFYPCKEAYLSELYQQNDPDNFPIIRTNPYQEQFILIHMIDHVYEKGTLIIGPSTYTSLSKSTIIKLTKEFHSSIKIEDGIAYFQSIPIIKKLTLVDIGILFHYLLFKQKLDISNVCEQNKILNETAYPSPNPDLYISSRRQNSLNPHDIILEKQFFTAIKEGNKEKVLEHIYASSQDKTITLSKVSKLRDKKNHGIVMMTLAAQYAIEGNLPSEIAFSLSTLYIQILDQLDNIESVNRLIEEALCKFADRVKEYNTHKYSKTIVTCLDYISKNIYNKINLSIVAKSTKLNASYLSNLFKKEVGISLSEHIQKERVEEAKKLLTLTTYTLVDICTWLNFNDQSYFTKVFKKFTNMTPKQYREKYTVL</sequence>
<dbReference type="Gene3D" id="1.10.10.60">
    <property type="entry name" value="Homeodomain-like"/>
    <property type="match status" value="2"/>
</dbReference>
<dbReference type="PANTHER" id="PTHR43280:SF34">
    <property type="entry name" value="ARAC-FAMILY TRANSCRIPTIONAL REGULATOR"/>
    <property type="match status" value="1"/>
</dbReference>
<organism evidence="5 6">
    <name type="scientific">Bacillus thuringiensis serovar pingluonsis</name>
    <dbReference type="NCBI Taxonomy" id="180881"/>
    <lineage>
        <taxon>Bacteria</taxon>
        <taxon>Bacillati</taxon>
        <taxon>Bacillota</taxon>
        <taxon>Bacilli</taxon>
        <taxon>Bacillales</taxon>
        <taxon>Bacillaceae</taxon>
        <taxon>Bacillus</taxon>
        <taxon>Bacillus cereus group</taxon>
    </lineage>
</organism>
<evidence type="ECO:0000259" key="4">
    <source>
        <dbReference type="PROSITE" id="PS01124"/>
    </source>
</evidence>
<comment type="caution">
    <text evidence="5">The sequence shown here is derived from an EMBL/GenBank/DDBJ whole genome shotgun (WGS) entry which is preliminary data.</text>
</comment>
<dbReference type="AlphaFoldDB" id="A0A243BBH4"/>
<evidence type="ECO:0000256" key="2">
    <source>
        <dbReference type="ARBA" id="ARBA00023125"/>
    </source>
</evidence>